<evidence type="ECO:0000313" key="2">
    <source>
        <dbReference type="Proteomes" id="UP000466104"/>
    </source>
</evidence>
<gene>
    <name evidence="1" type="ORF">FYJ43_07640</name>
</gene>
<accession>A0A7K0J7I3</accession>
<evidence type="ECO:0000313" key="1">
    <source>
        <dbReference type="EMBL" id="MSS45910.1"/>
    </source>
</evidence>
<proteinExistence type="predicted"/>
<comment type="caution">
    <text evidence="1">The sequence shown here is derived from an EMBL/GenBank/DDBJ whole genome shotgun (WGS) entry which is preliminary data.</text>
</comment>
<organism evidence="1 2">
    <name type="scientific">Cutibacterium porci</name>
    <dbReference type="NCBI Taxonomy" id="2605781"/>
    <lineage>
        <taxon>Bacteria</taxon>
        <taxon>Bacillati</taxon>
        <taxon>Actinomycetota</taxon>
        <taxon>Actinomycetes</taxon>
        <taxon>Propionibacteriales</taxon>
        <taxon>Propionibacteriaceae</taxon>
        <taxon>Cutibacterium</taxon>
    </lineage>
</organism>
<dbReference type="AlphaFoldDB" id="A0A7K0J7I3"/>
<dbReference type="Proteomes" id="UP000466104">
    <property type="component" value="Unassembled WGS sequence"/>
</dbReference>
<sequence length="106" mass="11207">MIPVDIPVGVLAERIGADPSRVDALTETLDEATAIVSRIVGDVTVPAPVLRRAIIDTSADLWNARSSPNGVATFADANGTVPLRVSRDRSATARTLLRPWLPPVIA</sequence>
<name>A0A7K0J7I3_9ACTN</name>
<reference evidence="1 2" key="1">
    <citation type="submission" date="2019-08" db="EMBL/GenBank/DDBJ databases">
        <title>In-depth cultivation of the pig gut microbiome towards novel bacterial diversity and tailored functional studies.</title>
        <authorList>
            <person name="Wylensek D."/>
            <person name="Hitch T.C.A."/>
            <person name="Clavel T."/>
        </authorList>
    </citation>
    <scope>NUCLEOTIDE SEQUENCE [LARGE SCALE GENOMIC DNA]</scope>
    <source>
        <strain evidence="1 2">WCA-380-WT-3A</strain>
    </source>
</reference>
<keyword evidence="2" id="KW-1185">Reference proteome</keyword>
<dbReference type="EMBL" id="VUMG01000003">
    <property type="protein sequence ID" value="MSS45910.1"/>
    <property type="molecule type" value="Genomic_DNA"/>
</dbReference>
<dbReference type="RefSeq" id="WP_154563634.1">
    <property type="nucleotide sequence ID" value="NZ_VUMG01000003.1"/>
</dbReference>
<protein>
    <submittedName>
        <fullName evidence="1">Uncharacterized protein</fullName>
    </submittedName>
</protein>